<accession>A0ABR0SW55</accession>
<evidence type="ECO:0000313" key="2">
    <source>
        <dbReference type="Proteomes" id="UP001338125"/>
    </source>
</evidence>
<name>A0ABR0SW55_9HYPO</name>
<evidence type="ECO:0000313" key="1">
    <source>
        <dbReference type="EMBL" id="KAK5996016.1"/>
    </source>
</evidence>
<dbReference type="Proteomes" id="UP001338125">
    <property type="component" value="Unassembled WGS sequence"/>
</dbReference>
<reference evidence="1 2" key="1">
    <citation type="submission" date="2024-01" db="EMBL/GenBank/DDBJ databases">
        <title>Complete genome of Cladobotryum mycophilum ATHUM6906.</title>
        <authorList>
            <person name="Christinaki A.C."/>
            <person name="Myridakis A.I."/>
            <person name="Kouvelis V.N."/>
        </authorList>
    </citation>
    <scope>NUCLEOTIDE SEQUENCE [LARGE SCALE GENOMIC DNA]</scope>
    <source>
        <strain evidence="1 2">ATHUM6906</strain>
    </source>
</reference>
<gene>
    <name evidence="1" type="ORF">PT974_04439</name>
</gene>
<dbReference type="EMBL" id="JAVFKD010000004">
    <property type="protein sequence ID" value="KAK5996016.1"/>
    <property type="molecule type" value="Genomic_DNA"/>
</dbReference>
<keyword evidence="2" id="KW-1185">Reference proteome</keyword>
<proteinExistence type="predicted"/>
<sequence>MRELVYDNGRYYEVTSTSRKRRRDHGRVDVWRMTSEWWDQVLYNIGDVYYKVRKP</sequence>
<organism evidence="1 2">
    <name type="scientific">Cladobotryum mycophilum</name>
    <dbReference type="NCBI Taxonomy" id="491253"/>
    <lineage>
        <taxon>Eukaryota</taxon>
        <taxon>Fungi</taxon>
        <taxon>Dikarya</taxon>
        <taxon>Ascomycota</taxon>
        <taxon>Pezizomycotina</taxon>
        <taxon>Sordariomycetes</taxon>
        <taxon>Hypocreomycetidae</taxon>
        <taxon>Hypocreales</taxon>
        <taxon>Hypocreaceae</taxon>
        <taxon>Cladobotryum</taxon>
    </lineage>
</organism>
<comment type="caution">
    <text evidence="1">The sequence shown here is derived from an EMBL/GenBank/DDBJ whole genome shotgun (WGS) entry which is preliminary data.</text>
</comment>
<protein>
    <submittedName>
        <fullName evidence="1">Uncharacterized protein</fullName>
    </submittedName>
</protein>